<accession>A0A816FLQ3</accession>
<protein>
    <submittedName>
        <fullName evidence="2">Uncharacterized protein</fullName>
    </submittedName>
</protein>
<comment type="caution">
    <text evidence="2">The sequence shown here is derived from an EMBL/GenBank/DDBJ whole genome shotgun (WGS) entry which is preliminary data.</text>
</comment>
<evidence type="ECO:0000313" key="4">
    <source>
        <dbReference type="Proteomes" id="UP000663829"/>
    </source>
</evidence>
<dbReference type="EMBL" id="CAJNOQ010057021">
    <property type="protein sequence ID" value="CAF1663310.1"/>
    <property type="molecule type" value="Genomic_DNA"/>
</dbReference>
<dbReference type="AlphaFoldDB" id="A0A816FLQ3"/>
<evidence type="ECO:0000256" key="1">
    <source>
        <dbReference type="SAM" id="MobiDB-lite"/>
    </source>
</evidence>
<name>A0A816FLQ3_9BILA</name>
<proteinExistence type="predicted"/>
<dbReference type="EMBL" id="CAJOBC010132091">
    <property type="protein sequence ID" value="CAF4616412.1"/>
    <property type="molecule type" value="Genomic_DNA"/>
</dbReference>
<evidence type="ECO:0000313" key="2">
    <source>
        <dbReference type="EMBL" id="CAF1663310.1"/>
    </source>
</evidence>
<evidence type="ECO:0000313" key="3">
    <source>
        <dbReference type="EMBL" id="CAF4616412.1"/>
    </source>
</evidence>
<keyword evidence="4" id="KW-1185">Reference proteome</keyword>
<feature type="compositionally biased region" description="Basic and acidic residues" evidence="1">
    <location>
        <begin position="69"/>
        <end position="82"/>
    </location>
</feature>
<reference evidence="2" key="1">
    <citation type="submission" date="2021-02" db="EMBL/GenBank/DDBJ databases">
        <authorList>
            <person name="Nowell W R."/>
        </authorList>
    </citation>
    <scope>NUCLEOTIDE SEQUENCE</scope>
</reference>
<feature type="region of interest" description="Disordered" evidence="1">
    <location>
        <begin position="58"/>
        <end position="85"/>
    </location>
</feature>
<dbReference type="Proteomes" id="UP000681722">
    <property type="component" value="Unassembled WGS sequence"/>
</dbReference>
<sequence>MTFTSDKLAKAFNCKGKVQVEQLCNNWSFNKTIRINRPITEFGLLDAIKPLSLNEPAADDVPSTLNLDEQGKQKDDSDHSFLDDMNSDELDELERSCMEIYTLHKNVESVIEEVVNDVDATNDIVNESD</sequence>
<gene>
    <name evidence="2" type="ORF">GPM918_LOCUS46054</name>
    <name evidence="3" type="ORF">SRO942_LOCUS49384</name>
</gene>
<organism evidence="2 4">
    <name type="scientific">Didymodactylos carnosus</name>
    <dbReference type="NCBI Taxonomy" id="1234261"/>
    <lineage>
        <taxon>Eukaryota</taxon>
        <taxon>Metazoa</taxon>
        <taxon>Spiralia</taxon>
        <taxon>Gnathifera</taxon>
        <taxon>Rotifera</taxon>
        <taxon>Eurotatoria</taxon>
        <taxon>Bdelloidea</taxon>
        <taxon>Philodinida</taxon>
        <taxon>Philodinidae</taxon>
        <taxon>Didymodactylos</taxon>
    </lineage>
</organism>
<dbReference type="Proteomes" id="UP000663829">
    <property type="component" value="Unassembled WGS sequence"/>
</dbReference>